<comment type="caution">
    <text evidence="1">The sequence shown here is derived from an EMBL/GenBank/DDBJ whole genome shotgun (WGS) entry which is preliminary data.</text>
</comment>
<protein>
    <submittedName>
        <fullName evidence="1">Tetratricopeptide repeat protein</fullName>
    </submittedName>
</protein>
<dbReference type="RefSeq" id="WP_095503468.1">
    <property type="nucleotide sequence ID" value="NZ_CP046027.1"/>
</dbReference>
<evidence type="ECO:0000313" key="2">
    <source>
        <dbReference type="Proteomes" id="UP000486297"/>
    </source>
</evidence>
<dbReference type="PROSITE" id="PS51257">
    <property type="entry name" value="PROKAR_LIPOPROTEIN"/>
    <property type="match status" value="1"/>
</dbReference>
<organism evidence="1 2">
    <name type="scientific">Neisseria brasiliensis</name>
    <dbReference type="NCBI Taxonomy" id="2666100"/>
    <lineage>
        <taxon>Bacteria</taxon>
        <taxon>Pseudomonadati</taxon>
        <taxon>Pseudomonadota</taxon>
        <taxon>Betaproteobacteria</taxon>
        <taxon>Neisseriales</taxon>
        <taxon>Neisseriaceae</taxon>
        <taxon>Neisseria</taxon>
    </lineage>
</organism>
<accession>A0A5Q3S247</accession>
<evidence type="ECO:0000313" key="1">
    <source>
        <dbReference type="EMBL" id="MRN36940.1"/>
    </source>
</evidence>
<name>A0A5Q3S247_9NEIS</name>
<dbReference type="Pfam" id="PF13174">
    <property type="entry name" value="TPR_6"/>
    <property type="match status" value="1"/>
</dbReference>
<keyword evidence="2" id="KW-1185">Reference proteome</keyword>
<dbReference type="AlphaFoldDB" id="A0A5Q3S247"/>
<reference evidence="1" key="1">
    <citation type="journal article" name="Emerg. Infect. Dis.">
        <title>Two cases of a newly characterized neisseria species.</title>
        <authorList>
            <person name="Mustapha M."/>
            <person name="Lemos A.P.S."/>
            <person name="Harrison L.H."/>
            <person name="Vantyne D."/>
            <person name="Sacchi C.T."/>
        </authorList>
    </citation>
    <scope>NUCLEOTIDE SEQUENCE</scope>
    <source>
        <strain evidence="1">N.95.16</strain>
    </source>
</reference>
<dbReference type="Gene3D" id="1.25.40.10">
    <property type="entry name" value="Tetratricopeptide repeat domain"/>
    <property type="match status" value="1"/>
</dbReference>
<dbReference type="Proteomes" id="UP000486297">
    <property type="component" value="Unassembled WGS sequence"/>
</dbReference>
<dbReference type="InterPro" id="IPR019734">
    <property type="entry name" value="TPR_rpt"/>
</dbReference>
<gene>
    <name evidence="1" type="ORF">GJU80_00025</name>
</gene>
<dbReference type="EMBL" id="WJXO01000001">
    <property type="protein sequence ID" value="MRN36940.1"/>
    <property type="molecule type" value="Genomic_DNA"/>
</dbReference>
<dbReference type="InterPro" id="IPR011990">
    <property type="entry name" value="TPR-like_helical_dom_sf"/>
</dbReference>
<proteinExistence type="predicted"/>
<dbReference type="SUPFAM" id="SSF48452">
    <property type="entry name" value="TPR-like"/>
    <property type="match status" value="1"/>
</dbReference>
<sequence length="256" mass="28371">MTTFKLTLTVLSALALSACAATQPVPYQEESFILPDIPDEPLPPPSGIPYPQLNQQTQIDQLGIQVARLERDMSTLQTRIEELERVNKIRPKPAAKPIITVKKPATTQRLNDAKLKAAYLKNDGVAVSDADAVALNETRLYNQALKYYQRGNYVAAAAVLRGADGGNGSEAARRNMYLLLQSQQRIGNCESVIEIGGRYANRFLGSAQAPEALFSIGHCQYQMQQKDIARSTWRKLIQTYPESDAAKRAAIRIKQR</sequence>